<evidence type="ECO:0000313" key="2">
    <source>
        <dbReference type="EMBL" id="AWB25623.1"/>
    </source>
</evidence>
<dbReference type="KEGG" id="mee:DA075_32735"/>
<dbReference type="Proteomes" id="UP000244755">
    <property type="component" value="Chromosome 2"/>
</dbReference>
<dbReference type="SUPFAM" id="SSF54637">
    <property type="entry name" value="Thioesterase/thiol ester dehydrase-isomerase"/>
    <property type="match status" value="1"/>
</dbReference>
<sequence length="602" mass="64385">MLSQFLRSATWAPTIALSWFWGLGFFYSIHVTLLYGWMGFLSFALPNAAGLGLFGWILGAPRRNPDKIAAAIQGPYAVLFLACQFLAVAITIFGFAAYAWAPVVGRDAAMGVIGLVLVASSLGHAMPLRGIKILHGVALIPLICAGVAMLVGLTTESSGLGVPLSSFDERFYGLALPSLVGFLLGPWMDVQQWQRAVEIRRAGASVRLSYATGAILFLGLLTMNALLAATAGLGEPVVSSDGLPGAYTALAQAIARDGSAGVTVAFLIWTAVAAATTIDSFYCATRWLMASVTTRSNSPLLAFVPAALVSSPIWTLIAALSAAVVAAQINLSLMYLMMPFATILVGGAACLVCETLGASRRYDPVLCYMIGLASALIFFTGYIAPSWSLLAIAPLAGLVGALPMMAELAGRGSKPAAGAPVLTDETAARTIVMTVSRNEGITSHGFDGQWFVLRLVPTYDDTNSVGNIYFANYVRWVGKARELFFNTCMPDFNLKSTEFYVLTKTFQHDFRREAVEFEPISVRVRIASHNRKFVTLAHEIHSEINGLLGRGEQSLMFVDATQYRPLDIPRSIIEGFLPYWPKSSPHAASPAPHALPVKSPGA</sequence>
<feature type="transmembrane region" description="Helical" evidence="1">
    <location>
        <begin position="107"/>
        <end position="126"/>
    </location>
</feature>
<feature type="transmembrane region" description="Helical" evidence="1">
    <location>
        <begin position="266"/>
        <end position="288"/>
    </location>
</feature>
<keyword evidence="1" id="KW-1133">Transmembrane helix</keyword>
<dbReference type="Gene3D" id="3.10.129.10">
    <property type="entry name" value="Hotdog Thioesterase"/>
    <property type="match status" value="1"/>
</dbReference>
<feature type="transmembrane region" description="Helical" evidence="1">
    <location>
        <begin position="300"/>
        <end position="327"/>
    </location>
</feature>
<feature type="transmembrane region" description="Helical" evidence="1">
    <location>
        <begin position="78"/>
        <end position="101"/>
    </location>
</feature>
<keyword evidence="3" id="KW-1185">Reference proteome</keyword>
<dbReference type="CDD" id="cd00586">
    <property type="entry name" value="4HBT"/>
    <property type="match status" value="1"/>
</dbReference>
<feature type="transmembrane region" description="Helical" evidence="1">
    <location>
        <begin position="171"/>
        <end position="188"/>
    </location>
</feature>
<dbReference type="AlphaFoldDB" id="A0A2R4WVS3"/>
<feature type="transmembrane region" description="Helical" evidence="1">
    <location>
        <begin position="208"/>
        <end position="233"/>
    </location>
</feature>
<feature type="transmembrane region" description="Helical" evidence="1">
    <location>
        <begin position="133"/>
        <end position="151"/>
    </location>
</feature>
<dbReference type="EMBL" id="CP028844">
    <property type="protein sequence ID" value="AWB25623.1"/>
    <property type="molecule type" value="Genomic_DNA"/>
</dbReference>
<protein>
    <submittedName>
        <fullName evidence="2">Acyl-CoA thioesterase</fullName>
    </submittedName>
</protein>
<evidence type="ECO:0000313" key="3">
    <source>
        <dbReference type="Proteomes" id="UP000244755"/>
    </source>
</evidence>
<feature type="transmembrane region" description="Helical" evidence="1">
    <location>
        <begin position="35"/>
        <end position="58"/>
    </location>
</feature>
<dbReference type="Pfam" id="PF13279">
    <property type="entry name" value="4HBT_2"/>
    <property type="match status" value="1"/>
</dbReference>
<feature type="transmembrane region" description="Helical" evidence="1">
    <location>
        <begin position="12"/>
        <end position="29"/>
    </location>
</feature>
<dbReference type="InterPro" id="IPR029069">
    <property type="entry name" value="HotDog_dom_sf"/>
</dbReference>
<feature type="transmembrane region" description="Helical" evidence="1">
    <location>
        <begin position="365"/>
        <end position="383"/>
    </location>
</feature>
<proteinExistence type="predicted"/>
<keyword evidence="1" id="KW-0812">Transmembrane</keyword>
<organism evidence="2 3">
    <name type="scientific">Methylobacterium currus</name>
    <dbReference type="NCBI Taxonomy" id="2051553"/>
    <lineage>
        <taxon>Bacteria</taxon>
        <taxon>Pseudomonadati</taxon>
        <taxon>Pseudomonadota</taxon>
        <taxon>Alphaproteobacteria</taxon>
        <taxon>Hyphomicrobiales</taxon>
        <taxon>Methylobacteriaceae</taxon>
        <taxon>Methylobacterium</taxon>
    </lineage>
</organism>
<keyword evidence="1" id="KW-0472">Membrane</keyword>
<accession>A0A2R4WVS3</accession>
<feature type="transmembrane region" description="Helical" evidence="1">
    <location>
        <begin position="333"/>
        <end position="353"/>
    </location>
</feature>
<evidence type="ECO:0000256" key="1">
    <source>
        <dbReference type="SAM" id="Phobius"/>
    </source>
</evidence>
<dbReference type="RefSeq" id="WP_099957280.1">
    <property type="nucleotide sequence ID" value="NZ_CP028844.1"/>
</dbReference>
<dbReference type="OrthoDB" id="513711at2"/>
<reference evidence="2 3" key="1">
    <citation type="submission" date="2018-04" db="EMBL/GenBank/DDBJ databases">
        <title>Methylobacterium sp. PR1016A genome.</title>
        <authorList>
            <person name="Park W."/>
        </authorList>
    </citation>
    <scope>NUCLEOTIDE SEQUENCE [LARGE SCALE GENOMIC DNA]</scope>
    <source>
        <strain evidence="2 3">PR1016A</strain>
    </source>
</reference>
<gene>
    <name evidence="2" type="ORF">DA075_32735</name>
</gene>
<name>A0A2R4WVS3_9HYPH</name>